<organism evidence="1 2">
    <name type="scientific">Natrarchaeobaculum sulfurireducens</name>
    <dbReference type="NCBI Taxonomy" id="2044521"/>
    <lineage>
        <taxon>Archaea</taxon>
        <taxon>Methanobacteriati</taxon>
        <taxon>Methanobacteriota</taxon>
        <taxon>Stenosarchaea group</taxon>
        <taxon>Halobacteria</taxon>
        <taxon>Halobacteriales</taxon>
        <taxon>Natrialbaceae</taxon>
        <taxon>Natrarchaeobaculum</taxon>
    </lineage>
</organism>
<evidence type="ECO:0000313" key="1">
    <source>
        <dbReference type="EMBL" id="AXR76131.1"/>
    </source>
</evidence>
<sequence length="375" mass="41644">MATDTLTASNLVAAERDGEYGLTVPLRIDKVERTPDHDWWAQLVHCSDVLGTHVKITVFDDDDCDLVDYSFEEGTWYEFDDVNPDVYQGTIGIKAKWDRQVRQLSGRPERSPSDTTDIVRRLGAVDAIAALDIETITTVSERELEPPNPDHQELLCIGVGYRGSPSEEIEAEVLFREGETASAELDAIESVVNWLDARNVDVLITFGGAWFDLPVLVGRAERAAAEIGEPGRAENVRTALESYYHADLSSAKNRVLGEGSLEDMAEHIGSPAPKTLWTDYETGLEPQTWRESQWEIMREEDSDPPSDDLGDPTVFNSDIPYFGEAWLTASAAGEDNRASNLYACLQTYTLADIHPLFAIADDERSTGQPSFSMTY</sequence>
<dbReference type="SUPFAM" id="SSF53098">
    <property type="entry name" value="Ribonuclease H-like"/>
    <property type="match status" value="1"/>
</dbReference>
<protein>
    <recommendedName>
        <fullName evidence="3">Exonuclease</fullName>
    </recommendedName>
</protein>
<dbReference type="Proteomes" id="UP000258707">
    <property type="component" value="Plasmid pAArc1-01"/>
</dbReference>
<dbReference type="InterPro" id="IPR036397">
    <property type="entry name" value="RNaseH_sf"/>
</dbReference>
<dbReference type="GO" id="GO:0003676">
    <property type="term" value="F:nucleic acid binding"/>
    <property type="evidence" value="ECO:0007669"/>
    <property type="project" value="InterPro"/>
</dbReference>
<name>A0A346P9D6_9EURY</name>
<dbReference type="Gene3D" id="3.30.420.10">
    <property type="entry name" value="Ribonuclease H-like superfamily/Ribonuclease H"/>
    <property type="match status" value="1"/>
</dbReference>
<dbReference type="EMBL" id="CP024045">
    <property type="protein sequence ID" value="AXR76131.1"/>
    <property type="molecule type" value="Genomic_DNA"/>
</dbReference>
<geneLocation type="plasmid" evidence="2">
    <name>paarc1-01</name>
</geneLocation>
<dbReference type="InterPro" id="IPR012337">
    <property type="entry name" value="RNaseH-like_sf"/>
</dbReference>
<evidence type="ECO:0008006" key="3">
    <source>
        <dbReference type="Google" id="ProtNLM"/>
    </source>
</evidence>
<dbReference type="KEGG" id="nan:AArc1_4014"/>
<dbReference type="RefSeq" id="WP_117362354.1">
    <property type="nucleotide sequence ID" value="NZ_CP024045.1"/>
</dbReference>
<evidence type="ECO:0000313" key="2">
    <source>
        <dbReference type="Proteomes" id="UP000258707"/>
    </source>
</evidence>
<dbReference type="AlphaFoldDB" id="A0A346P9D6"/>
<proteinExistence type="predicted"/>
<keyword evidence="1" id="KW-0614">Plasmid</keyword>
<gene>
    <name evidence="1" type="ORF">AArc1_4014</name>
</gene>
<reference evidence="1 2" key="1">
    <citation type="submission" date="2017-10" db="EMBL/GenBank/DDBJ databases">
        <title>Phenotypic and genomic properties of facultatively anaerobic sulfur-reducing natronoarchaea from hypersaline soda lakes.</title>
        <authorList>
            <person name="Sorokin D.Y."/>
            <person name="Kublanov I.V."/>
            <person name="Roman P."/>
            <person name="Sinninghe Damste J.S."/>
            <person name="Golyshin P.N."/>
            <person name="Rojo D."/>
            <person name="Ciordia S."/>
            <person name="Mena Md.C."/>
            <person name="Ferrer M."/>
            <person name="Messina E."/>
            <person name="Smedile F."/>
            <person name="La Spada G."/>
            <person name="La Cono V."/>
            <person name="Yakimov M.M."/>
        </authorList>
    </citation>
    <scope>NUCLEOTIDE SEQUENCE [LARGE SCALE GENOMIC DNA]</scope>
    <source>
        <strain evidence="1 2">AArc1</strain>
        <plasmid evidence="2">paarc1-01</plasmid>
    </source>
</reference>
<dbReference type="GeneID" id="37636613"/>
<accession>A0A346P9D6</accession>